<proteinExistence type="predicted"/>
<sequence>MKIRNIKALGVAMSLLPMVDFCPEGIDKNKLLKEVKTKQLVGLCNNTKWNEILTSFRHNEWTVSNRSKWINGYISEWENDWYYHLPFPFLGVEWFDISYEKYTFKIEGGGRHETVTNLKNDILKFIESVGVEYEENESFVRVWGYAPKCYKRFSEIRCL</sequence>
<name>A0A167AY30_9GAMM</name>
<gene>
    <name evidence="1" type="ORF">N476_24670</name>
</gene>
<reference evidence="1 2" key="1">
    <citation type="submission" date="2013-07" db="EMBL/GenBank/DDBJ databases">
        <title>Comparative Genomic and Metabolomic Analysis of Twelve Strains of Pseudoalteromonas luteoviolacea.</title>
        <authorList>
            <person name="Vynne N.G."/>
            <person name="Mansson M."/>
            <person name="Gram L."/>
        </authorList>
    </citation>
    <scope>NUCLEOTIDE SEQUENCE [LARGE SCALE GENOMIC DNA]</scope>
    <source>
        <strain evidence="1 2">H33</strain>
    </source>
</reference>
<comment type="caution">
    <text evidence="1">The sequence shown here is derived from an EMBL/GenBank/DDBJ whole genome shotgun (WGS) entry which is preliminary data.</text>
</comment>
<dbReference type="InterPro" id="IPR046500">
    <property type="entry name" value="DUF6678"/>
</dbReference>
<dbReference type="AlphaFoldDB" id="A0A167AY30"/>
<dbReference type="EMBL" id="AUXZ01000123">
    <property type="protein sequence ID" value="KZN45937.1"/>
    <property type="molecule type" value="Genomic_DNA"/>
</dbReference>
<organism evidence="1 2">
    <name type="scientific">Pseudoalteromonas luteoviolacea H33</name>
    <dbReference type="NCBI Taxonomy" id="1365251"/>
    <lineage>
        <taxon>Bacteria</taxon>
        <taxon>Pseudomonadati</taxon>
        <taxon>Pseudomonadota</taxon>
        <taxon>Gammaproteobacteria</taxon>
        <taxon>Alteromonadales</taxon>
        <taxon>Pseudoalteromonadaceae</taxon>
        <taxon>Pseudoalteromonas</taxon>
    </lineage>
</organism>
<evidence type="ECO:0000313" key="2">
    <source>
        <dbReference type="Proteomes" id="UP000076503"/>
    </source>
</evidence>
<accession>A0A167AY30</accession>
<protein>
    <submittedName>
        <fullName evidence="1">Uncharacterized protein</fullName>
    </submittedName>
</protein>
<dbReference type="Proteomes" id="UP000076503">
    <property type="component" value="Unassembled WGS sequence"/>
</dbReference>
<dbReference type="PATRIC" id="fig|1365251.3.peg.4609"/>
<evidence type="ECO:0000313" key="1">
    <source>
        <dbReference type="EMBL" id="KZN45937.1"/>
    </source>
</evidence>
<dbReference type="Pfam" id="PF20383">
    <property type="entry name" value="DUF6678"/>
    <property type="match status" value="1"/>
</dbReference>